<evidence type="ECO:0000313" key="2">
    <source>
        <dbReference type="Proteomes" id="UP000472267"/>
    </source>
</evidence>
<dbReference type="Proteomes" id="UP000472267">
    <property type="component" value="Chromosome 10"/>
</dbReference>
<dbReference type="AlphaFoldDB" id="A0A672HMT9"/>
<reference evidence="1" key="2">
    <citation type="submission" date="2025-08" db="UniProtKB">
        <authorList>
            <consortium name="Ensembl"/>
        </authorList>
    </citation>
    <scope>IDENTIFICATION</scope>
</reference>
<organism evidence="1 2">
    <name type="scientific">Salarias fasciatus</name>
    <name type="common">Jewelled blenny</name>
    <name type="synonym">Blennius fasciatus</name>
    <dbReference type="NCBI Taxonomy" id="181472"/>
    <lineage>
        <taxon>Eukaryota</taxon>
        <taxon>Metazoa</taxon>
        <taxon>Chordata</taxon>
        <taxon>Craniata</taxon>
        <taxon>Vertebrata</taxon>
        <taxon>Euteleostomi</taxon>
        <taxon>Actinopterygii</taxon>
        <taxon>Neopterygii</taxon>
        <taxon>Teleostei</taxon>
        <taxon>Neoteleostei</taxon>
        <taxon>Acanthomorphata</taxon>
        <taxon>Ovalentaria</taxon>
        <taxon>Blenniimorphae</taxon>
        <taxon>Blenniiformes</taxon>
        <taxon>Blennioidei</taxon>
        <taxon>Blenniidae</taxon>
        <taxon>Salariinae</taxon>
        <taxon>Salarias</taxon>
    </lineage>
</organism>
<name>A0A672HMT9_SALFA</name>
<sequence length="80" mass="8967">MKLEHSFNSTLWRGGVAYLFHISSDILLDVVLLHRLHGTVHCILLHLIRHVCILDDGLLVRHGGFLAVGAAKKIIMRDSC</sequence>
<dbReference type="InParanoid" id="A0A672HMT9"/>
<dbReference type="Ensembl" id="ENSSFAT00005031338.1">
    <property type="protein sequence ID" value="ENSSFAP00005030240.1"/>
    <property type="gene ID" value="ENSSFAG00005015348.1"/>
</dbReference>
<reference evidence="1" key="1">
    <citation type="submission" date="2019-06" db="EMBL/GenBank/DDBJ databases">
        <authorList>
            <consortium name="Wellcome Sanger Institute Data Sharing"/>
        </authorList>
    </citation>
    <scope>NUCLEOTIDE SEQUENCE [LARGE SCALE GENOMIC DNA]</scope>
</reference>
<reference evidence="1" key="3">
    <citation type="submission" date="2025-09" db="UniProtKB">
        <authorList>
            <consortium name="Ensembl"/>
        </authorList>
    </citation>
    <scope>IDENTIFICATION</scope>
</reference>
<dbReference type="PANTHER" id="PTHR48424:SF3">
    <property type="entry name" value="DYNEIN LIGHT CHAIN-RELATED"/>
    <property type="match status" value="1"/>
</dbReference>
<evidence type="ECO:0000313" key="1">
    <source>
        <dbReference type="Ensembl" id="ENSSFAP00005030240.1"/>
    </source>
</evidence>
<keyword evidence="2" id="KW-1185">Reference proteome</keyword>
<proteinExistence type="predicted"/>
<dbReference type="PANTHER" id="PTHR48424">
    <property type="entry name" value="DYNEIN LIGHT CHAIN-RELATED"/>
    <property type="match status" value="1"/>
</dbReference>
<protein>
    <submittedName>
        <fullName evidence="1">Uncharacterized protein</fullName>
    </submittedName>
</protein>
<accession>A0A672HMT9</accession>